<evidence type="ECO:0000313" key="1">
    <source>
        <dbReference type="EMBL" id="VFU22257.1"/>
    </source>
</evidence>
<gene>
    <name evidence="1" type="ORF">SVIM_LOCUS22609</name>
</gene>
<protein>
    <submittedName>
        <fullName evidence="1">Uncharacterized protein</fullName>
    </submittedName>
</protein>
<reference evidence="1" key="1">
    <citation type="submission" date="2019-03" db="EMBL/GenBank/DDBJ databases">
        <authorList>
            <person name="Mank J."/>
            <person name="Almeida P."/>
        </authorList>
    </citation>
    <scope>NUCLEOTIDE SEQUENCE</scope>
    <source>
        <strain evidence="1">78183</strain>
    </source>
</reference>
<sequence length="200" mass="21653">MRRIPCKPKRNLSKFIRSSQKEHGILMRRTVVAARSPGDADKPVPVVHDQPYVVEWKVKWHLLLGASRQVFPRFYGGGGYHVLPPRYPTPMAPYSCRETIWLSRPSATRLCHAAATSASTPSSCSDECQLVAAAANIPSSSSTTTTSATNSLSNLHAVYGGQKDVPAGNSIYHAFSDDNAAACSIMLGRAANDDVEAVRL</sequence>
<dbReference type="EMBL" id="CAADRP010000058">
    <property type="protein sequence ID" value="VFU22257.1"/>
    <property type="molecule type" value="Genomic_DNA"/>
</dbReference>
<proteinExistence type="predicted"/>
<dbReference type="AlphaFoldDB" id="A0A6N2KBF2"/>
<accession>A0A6N2KBF2</accession>
<organism evidence="1">
    <name type="scientific">Salix viminalis</name>
    <name type="common">Common osier</name>
    <name type="synonym">Basket willow</name>
    <dbReference type="NCBI Taxonomy" id="40686"/>
    <lineage>
        <taxon>Eukaryota</taxon>
        <taxon>Viridiplantae</taxon>
        <taxon>Streptophyta</taxon>
        <taxon>Embryophyta</taxon>
        <taxon>Tracheophyta</taxon>
        <taxon>Spermatophyta</taxon>
        <taxon>Magnoliopsida</taxon>
        <taxon>eudicotyledons</taxon>
        <taxon>Gunneridae</taxon>
        <taxon>Pentapetalae</taxon>
        <taxon>rosids</taxon>
        <taxon>fabids</taxon>
        <taxon>Malpighiales</taxon>
        <taxon>Salicaceae</taxon>
        <taxon>Saliceae</taxon>
        <taxon>Salix</taxon>
    </lineage>
</organism>
<name>A0A6N2KBF2_SALVM</name>